<dbReference type="InterPro" id="IPR016155">
    <property type="entry name" value="Mopterin_synth/thiamin_S_b"/>
</dbReference>
<dbReference type="RefSeq" id="WP_119049149.1">
    <property type="nucleotide sequence ID" value="NZ_CP032157.1"/>
</dbReference>
<dbReference type="Proteomes" id="UP000263900">
    <property type="component" value="Chromosome"/>
</dbReference>
<dbReference type="InterPro" id="IPR003749">
    <property type="entry name" value="ThiS/MoaD-like"/>
</dbReference>
<evidence type="ECO:0000313" key="2">
    <source>
        <dbReference type="Proteomes" id="UP000263900"/>
    </source>
</evidence>
<proteinExistence type="predicted"/>
<dbReference type="KEGG" id="pseg:D3H65_04655"/>
<dbReference type="CDD" id="cd00754">
    <property type="entry name" value="Ubl_MoaD"/>
    <property type="match status" value="1"/>
</dbReference>
<evidence type="ECO:0000313" key="1">
    <source>
        <dbReference type="EMBL" id="AXY73311.1"/>
    </source>
</evidence>
<dbReference type="SUPFAM" id="SSF54285">
    <property type="entry name" value="MoaD/ThiS"/>
    <property type="match status" value="1"/>
</dbReference>
<dbReference type="EMBL" id="CP032157">
    <property type="protein sequence ID" value="AXY73311.1"/>
    <property type="molecule type" value="Genomic_DNA"/>
</dbReference>
<accession>A0A3B7MS19</accession>
<keyword evidence="2" id="KW-1185">Reference proteome</keyword>
<dbReference type="Pfam" id="PF02597">
    <property type="entry name" value="ThiS"/>
    <property type="match status" value="1"/>
</dbReference>
<protein>
    <submittedName>
        <fullName evidence="1">MoaD/ThiS family protein</fullName>
    </submittedName>
</protein>
<name>A0A3B7MS19_9BACT</name>
<dbReference type="OrthoDB" id="1191081at2"/>
<dbReference type="InterPro" id="IPR012675">
    <property type="entry name" value="Beta-grasp_dom_sf"/>
</dbReference>
<dbReference type="Gene3D" id="3.10.20.30">
    <property type="match status" value="1"/>
</dbReference>
<reference evidence="1 2" key="1">
    <citation type="submission" date="2018-09" db="EMBL/GenBank/DDBJ databases">
        <title>Genome sequencing of strain 6GH32-13.</title>
        <authorList>
            <person name="Weon H.-Y."/>
            <person name="Heo J."/>
            <person name="Kwon S.-W."/>
        </authorList>
    </citation>
    <scope>NUCLEOTIDE SEQUENCE [LARGE SCALE GENOMIC DNA]</scope>
    <source>
        <strain evidence="1 2">5GH32-13</strain>
    </source>
</reference>
<dbReference type="AlphaFoldDB" id="A0A3B7MS19"/>
<organism evidence="1 2">
    <name type="scientific">Paraflavitalea soli</name>
    <dbReference type="NCBI Taxonomy" id="2315862"/>
    <lineage>
        <taxon>Bacteria</taxon>
        <taxon>Pseudomonadati</taxon>
        <taxon>Bacteroidota</taxon>
        <taxon>Chitinophagia</taxon>
        <taxon>Chitinophagales</taxon>
        <taxon>Chitinophagaceae</taxon>
        <taxon>Paraflavitalea</taxon>
    </lineage>
</organism>
<gene>
    <name evidence="1" type="ORF">D3H65_04655</name>
</gene>
<sequence length="77" mass="8332">MALTIRLFGQFAEMAGSHSLQVDQVADTDALRRRLETMFPVLQSIPYLVAVDKDIATGNTILQPTSVIALLPPYSGG</sequence>